<dbReference type="EMBL" id="JANBPY010000274">
    <property type="protein sequence ID" value="KAJ1967842.1"/>
    <property type="molecule type" value="Genomic_DNA"/>
</dbReference>
<evidence type="ECO:0000313" key="1">
    <source>
        <dbReference type="EMBL" id="KAJ1967842.1"/>
    </source>
</evidence>
<dbReference type="InterPro" id="IPR012340">
    <property type="entry name" value="NA-bd_OB-fold"/>
</dbReference>
<sequence>MAHLTVRYCPMDSYTTGDIFHAPMLVETWTPPRRTRNSEYVMDLHCLTLPNPKAGQDWSRLRQMELYKLKVILFNPQPDAFPPVKQSGDVVYFEYLRAKASHPSRQAGSTYRTRHCVLHAPGFQPRSDQLGSLEAFQRAMPPAEFGSAASCYISQGELRRPGLSGDISFLQGWWLHHRPSSAATLPSPPSNLAVS</sequence>
<gene>
    <name evidence="1" type="ORF">IWQ62_001606</name>
</gene>
<evidence type="ECO:0000313" key="2">
    <source>
        <dbReference type="Proteomes" id="UP001150925"/>
    </source>
</evidence>
<dbReference type="SUPFAM" id="SSF50249">
    <property type="entry name" value="Nucleic acid-binding proteins"/>
    <property type="match status" value="1"/>
</dbReference>
<feature type="non-terminal residue" evidence="1">
    <location>
        <position position="195"/>
    </location>
</feature>
<dbReference type="Gene3D" id="2.40.50.140">
    <property type="entry name" value="Nucleic acid-binding proteins"/>
    <property type="match status" value="1"/>
</dbReference>
<protein>
    <submittedName>
        <fullName evidence="1">Uncharacterized protein</fullName>
    </submittedName>
</protein>
<keyword evidence="2" id="KW-1185">Reference proteome</keyword>
<dbReference type="Proteomes" id="UP001150925">
    <property type="component" value="Unassembled WGS sequence"/>
</dbReference>
<proteinExistence type="predicted"/>
<accession>A0A9W8AXG7</accession>
<dbReference type="AlphaFoldDB" id="A0A9W8AXG7"/>
<comment type="caution">
    <text evidence="1">The sequence shown here is derived from an EMBL/GenBank/DDBJ whole genome shotgun (WGS) entry which is preliminary data.</text>
</comment>
<organism evidence="1 2">
    <name type="scientific">Dispira parvispora</name>
    <dbReference type="NCBI Taxonomy" id="1520584"/>
    <lineage>
        <taxon>Eukaryota</taxon>
        <taxon>Fungi</taxon>
        <taxon>Fungi incertae sedis</taxon>
        <taxon>Zoopagomycota</taxon>
        <taxon>Kickxellomycotina</taxon>
        <taxon>Dimargaritomycetes</taxon>
        <taxon>Dimargaritales</taxon>
        <taxon>Dimargaritaceae</taxon>
        <taxon>Dispira</taxon>
    </lineage>
</organism>
<name>A0A9W8AXG7_9FUNG</name>
<reference evidence="1" key="1">
    <citation type="submission" date="2022-07" db="EMBL/GenBank/DDBJ databases">
        <title>Phylogenomic reconstructions and comparative analyses of Kickxellomycotina fungi.</title>
        <authorList>
            <person name="Reynolds N.K."/>
            <person name="Stajich J.E."/>
            <person name="Barry K."/>
            <person name="Grigoriev I.V."/>
            <person name="Crous P."/>
            <person name="Smith M.E."/>
        </authorList>
    </citation>
    <scope>NUCLEOTIDE SEQUENCE</scope>
    <source>
        <strain evidence="1">RSA 1196</strain>
    </source>
</reference>